<evidence type="ECO:0000256" key="1">
    <source>
        <dbReference type="SAM" id="Phobius"/>
    </source>
</evidence>
<dbReference type="Proteomes" id="UP000652427">
    <property type="component" value="Unassembled WGS sequence"/>
</dbReference>
<accession>A0ABX2N178</accession>
<dbReference type="EMBL" id="JABWMH010000002">
    <property type="protein sequence ID" value="NVD27473.1"/>
    <property type="molecule type" value="Genomic_DNA"/>
</dbReference>
<evidence type="ECO:0000313" key="2">
    <source>
        <dbReference type="EMBL" id="NVD27473.1"/>
    </source>
</evidence>
<organism evidence="2 3">
    <name type="scientific">Parasphingorhabdus flavimaris</name>
    <dbReference type="NCBI Taxonomy" id="266812"/>
    <lineage>
        <taxon>Bacteria</taxon>
        <taxon>Pseudomonadati</taxon>
        <taxon>Pseudomonadota</taxon>
        <taxon>Alphaproteobacteria</taxon>
        <taxon>Sphingomonadales</taxon>
        <taxon>Sphingomonadaceae</taxon>
        <taxon>Parasphingorhabdus</taxon>
    </lineage>
</organism>
<dbReference type="RefSeq" id="WP_176278996.1">
    <property type="nucleotide sequence ID" value="NZ_JABWMH010000002.1"/>
</dbReference>
<evidence type="ECO:0000313" key="3">
    <source>
        <dbReference type="Proteomes" id="UP000652427"/>
    </source>
</evidence>
<proteinExistence type="predicted"/>
<keyword evidence="1" id="KW-0812">Transmembrane</keyword>
<keyword evidence="3" id="KW-1185">Reference proteome</keyword>
<feature type="transmembrane region" description="Helical" evidence="1">
    <location>
        <begin position="99"/>
        <end position="120"/>
    </location>
</feature>
<comment type="caution">
    <text evidence="2">The sequence shown here is derived from an EMBL/GenBank/DDBJ whole genome shotgun (WGS) entry which is preliminary data.</text>
</comment>
<reference evidence="2 3" key="1">
    <citation type="submission" date="2020-06" db="EMBL/GenBank/DDBJ databases">
        <authorList>
            <person name="Kim S.-J."/>
            <person name="Park S.-J."/>
        </authorList>
    </citation>
    <scope>NUCLEOTIDE SEQUENCE [LARGE SCALE GENOMIC DNA]</scope>
    <source>
        <strain evidence="2 3">SW-151</strain>
    </source>
</reference>
<keyword evidence="1" id="KW-1133">Transmembrane helix</keyword>
<protein>
    <submittedName>
        <fullName evidence="2">Anti-sigma factor</fullName>
    </submittedName>
</protein>
<sequence>MSFDEATIMAYVDGECDAVTVKRIEKAIETDAALAKRIEQAQALCNKLSAHYDPVVEEAVPDRLTAMLTASAASSVDSSFGARKADKDLGKQRRRSMGIAQWGAMAATLALGIVVGQYGLGGGSDAPFVEQGGALVASGPLEDALETRLASAQGDDSDYRIGMTFRAKGGNICRSFSGEAVSGIGCREGQQWKMHSTLPGGTQGDYRQASSSEINAVAAEMMADQPVDADTERQLLESGWK</sequence>
<gene>
    <name evidence="2" type="ORF">HUO14_06095</name>
</gene>
<keyword evidence="1" id="KW-0472">Membrane</keyword>
<name>A0ABX2N178_9SPHN</name>